<evidence type="ECO:0000313" key="8">
    <source>
        <dbReference type="Proteomes" id="UP000018948"/>
    </source>
</evidence>
<comment type="subcellular location">
    <subcellularLocation>
        <location evidence="1 5">Secreted</location>
    </subcellularLocation>
</comment>
<comment type="function">
    <text evidence="5">Effector that suppresses plant defense responses during pathogen infection.</text>
</comment>
<dbReference type="Pfam" id="PF16810">
    <property type="entry name" value="RXLR"/>
    <property type="match status" value="1"/>
</dbReference>
<sequence length="134" mass="14722">MRSLFYIAVAVAVFVRSSAAAAFTNADDSQLFSKTTPDFATDAMASSDSRKRFLRATDPEDGDLQADDEERTKLKSLADIIKHADDQDMKLVAGILANMDNIHHKNVLTKALETGQITQKNYDDAIAALQRTSK</sequence>
<evidence type="ECO:0000256" key="5">
    <source>
        <dbReference type="RuleBase" id="RU367124"/>
    </source>
</evidence>
<dbReference type="EMBL" id="ANIY01004618">
    <property type="protein sequence ID" value="ETP28492.1"/>
    <property type="molecule type" value="Genomic_DNA"/>
</dbReference>
<feature type="region of interest" description="Disordered" evidence="6">
    <location>
        <begin position="50"/>
        <end position="69"/>
    </location>
</feature>
<feature type="compositionally biased region" description="Acidic residues" evidence="6">
    <location>
        <begin position="59"/>
        <end position="69"/>
    </location>
</feature>
<organism evidence="7 8">
    <name type="scientific">Phytophthora nicotianae P10297</name>
    <dbReference type="NCBI Taxonomy" id="1317064"/>
    <lineage>
        <taxon>Eukaryota</taxon>
        <taxon>Sar</taxon>
        <taxon>Stramenopiles</taxon>
        <taxon>Oomycota</taxon>
        <taxon>Peronosporomycetes</taxon>
        <taxon>Peronosporales</taxon>
        <taxon>Peronosporaceae</taxon>
        <taxon>Phytophthora</taxon>
    </lineage>
</organism>
<accession>W2Y174</accession>
<dbReference type="OrthoDB" id="127736at2759"/>
<gene>
    <name evidence="7" type="ORF">F442_22207</name>
</gene>
<comment type="caution">
    <text evidence="7">The sequence shown here is derived from an EMBL/GenBank/DDBJ whole genome shotgun (WGS) entry which is preliminary data.</text>
</comment>
<dbReference type="GO" id="GO:0005576">
    <property type="term" value="C:extracellular region"/>
    <property type="evidence" value="ECO:0007669"/>
    <property type="project" value="UniProtKB-SubCell"/>
</dbReference>
<evidence type="ECO:0000256" key="2">
    <source>
        <dbReference type="ARBA" id="ARBA00010400"/>
    </source>
</evidence>
<dbReference type="Proteomes" id="UP000018948">
    <property type="component" value="Unassembled WGS sequence"/>
</dbReference>
<keyword evidence="3 5" id="KW-0964">Secreted</keyword>
<proteinExistence type="inferred from homology"/>
<comment type="domain">
    <text evidence="5">The RxLR-dEER motif acts to carry the protein into the host cell cytoplasm through binding to cell surface phosphatidylinositol-3-phosphate.</text>
</comment>
<evidence type="ECO:0000256" key="1">
    <source>
        <dbReference type="ARBA" id="ARBA00004613"/>
    </source>
</evidence>
<comment type="similarity">
    <text evidence="2 5">Belongs to the RxLR effector family.</text>
</comment>
<feature type="chain" id="PRO_5028509934" description="RxLR effector protein" evidence="5">
    <location>
        <begin position="21"/>
        <end position="134"/>
    </location>
</feature>
<protein>
    <recommendedName>
        <fullName evidence="5">RxLR effector protein</fullName>
    </recommendedName>
</protein>
<dbReference type="InterPro" id="IPR031825">
    <property type="entry name" value="RXLR"/>
</dbReference>
<keyword evidence="4 5" id="KW-0732">Signal</keyword>
<reference evidence="7 8" key="1">
    <citation type="submission" date="2013-11" db="EMBL/GenBank/DDBJ databases">
        <title>The Genome Sequence of Phytophthora parasitica P10297.</title>
        <authorList>
            <consortium name="The Broad Institute Genomics Platform"/>
            <person name="Russ C."/>
            <person name="Tyler B."/>
            <person name="Panabieres F."/>
            <person name="Shan W."/>
            <person name="Tripathy S."/>
            <person name="Grunwald N."/>
            <person name="Machado M."/>
            <person name="Johnson C.S."/>
            <person name="Walker B."/>
            <person name="Young S.K."/>
            <person name="Zeng Q."/>
            <person name="Gargeya S."/>
            <person name="Fitzgerald M."/>
            <person name="Haas B."/>
            <person name="Abouelleil A."/>
            <person name="Allen A.W."/>
            <person name="Alvarado L."/>
            <person name="Arachchi H.M."/>
            <person name="Berlin A.M."/>
            <person name="Chapman S.B."/>
            <person name="Gainer-Dewar J."/>
            <person name="Goldberg J."/>
            <person name="Griggs A."/>
            <person name="Gujja S."/>
            <person name="Hansen M."/>
            <person name="Howarth C."/>
            <person name="Imamovic A."/>
            <person name="Ireland A."/>
            <person name="Larimer J."/>
            <person name="McCowan C."/>
            <person name="Murphy C."/>
            <person name="Pearson M."/>
            <person name="Poon T.W."/>
            <person name="Priest M."/>
            <person name="Roberts A."/>
            <person name="Saif S."/>
            <person name="Shea T."/>
            <person name="Sisk P."/>
            <person name="Sykes S."/>
            <person name="Wortman J."/>
            <person name="Nusbaum C."/>
            <person name="Birren B."/>
        </authorList>
    </citation>
    <scope>NUCLEOTIDE SEQUENCE [LARGE SCALE GENOMIC DNA]</scope>
    <source>
        <strain evidence="7 8">P10297</strain>
    </source>
</reference>
<name>W2Y174_PHYNI</name>
<evidence type="ECO:0000256" key="6">
    <source>
        <dbReference type="SAM" id="MobiDB-lite"/>
    </source>
</evidence>
<evidence type="ECO:0000256" key="4">
    <source>
        <dbReference type="ARBA" id="ARBA00022729"/>
    </source>
</evidence>
<feature type="signal peptide" evidence="5">
    <location>
        <begin position="1"/>
        <end position="20"/>
    </location>
</feature>
<dbReference type="AlphaFoldDB" id="W2Y174"/>
<evidence type="ECO:0000313" key="7">
    <source>
        <dbReference type="EMBL" id="ETP28492.1"/>
    </source>
</evidence>
<evidence type="ECO:0000256" key="3">
    <source>
        <dbReference type="ARBA" id="ARBA00022525"/>
    </source>
</evidence>